<dbReference type="Pfam" id="PF00501">
    <property type="entry name" value="AMP-binding"/>
    <property type="match status" value="1"/>
</dbReference>
<comment type="similarity">
    <text evidence="1">Belongs to the ATP-dependent AMP-binding enzyme family.</text>
</comment>
<dbReference type="AlphaFoldDB" id="A0A255GL61"/>
<dbReference type="InterPro" id="IPR042099">
    <property type="entry name" value="ANL_N_sf"/>
</dbReference>
<dbReference type="PANTHER" id="PTHR43201">
    <property type="entry name" value="ACYL-COA SYNTHETASE"/>
    <property type="match status" value="1"/>
</dbReference>
<dbReference type="GO" id="GO:0006631">
    <property type="term" value="P:fatty acid metabolic process"/>
    <property type="evidence" value="ECO:0007669"/>
    <property type="project" value="TreeGrafter"/>
</dbReference>
<evidence type="ECO:0000259" key="4">
    <source>
        <dbReference type="Pfam" id="PF13193"/>
    </source>
</evidence>
<sequence length="530" mass="56638">MDDTVSAPVSIPHALAAAAADAGDRPAVIEGDQVLTHEGLWATAREVAAALVAQGVRPGDRVGLWAPNSLRWVVAAYGILCAGAVLTPLNTRFRGAEAAYALNLVRVEVLLVQRHFLDTDYVAMLRSAEDLPHLRTVVSFEEASTPDSLGWQEFLAAGAGHNAEVEQRIEALGPDDVADILFTSGTTGHPKGAMVSHGSNLVTDLAWATGAGVGPEDRYLLVNPLFHSFGYRAGMLACLLVRAALHPVGVFDVGTVLELIHRHRITVLPGAPTVFRSLLDDPRHRSADLSSLRLAVTGAAMVPVPLLRAMRDELGIGTVLTAYGQTESCGTATICPPDADEHRLSTTSGVAIPGVEVEIHDAAGNRLPAGESGEIVIRGPNVMIGYFENPRATEETIDRQGWLHTGDVGWLDADGYLTITDRLKDMFISGGFNVYPAEVERVLLEHPRVADVAVVGQPDPRFGEVARAVVVPAAGGDPSEAELIAFCRERLANYKCPRAVEFVDTLPRNAGGKIQKFKLRDTSPDRTRGI</sequence>
<keyword evidence="6" id="KW-1185">Reference proteome</keyword>
<feature type="domain" description="AMP-binding enzyme C-terminal" evidence="4">
    <location>
        <begin position="438"/>
        <end position="513"/>
    </location>
</feature>
<dbReference type="FunFam" id="3.30.300.30:FF:000008">
    <property type="entry name" value="2,3-dihydroxybenzoate-AMP ligase"/>
    <property type="match status" value="1"/>
</dbReference>
<dbReference type="InterPro" id="IPR000873">
    <property type="entry name" value="AMP-dep_synth/lig_dom"/>
</dbReference>
<dbReference type="GO" id="GO:0031956">
    <property type="term" value="F:medium-chain fatty acid-CoA ligase activity"/>
    <property type="evidence" value="ECO:0007669"/>
    <property type="project" value="TreeGrafter"/>
</dbReference>
<evidence type="ECO:0000256" key="2">
    <source>
        <dbReference type="ARBA" id="ARBA00022598"/>
    </source>
</evidence>
<organism evidence="5 6">
    <name type="scientific">Enemella dayhoffiae</name>
    <dbReference type="NCBI Taxonomy" id="2016507"/>
    <lineage>
        <taxon>Bacteria</taxon>
        <taxon>Bacillati</taxon>
        <taxon>Actinomycetota</taxon>
        <taxon>Actinomycetes</taxon>
        <taxon>Propionibacteriales</taxon>
        <taxon>Propionibacteriaceae</taxon>
        <taxon>Enemella</taxon>
    </lineage>
</organism>
<protein>
    <submittedName>
        <fullName evidence="5">Fatty acid--CoA ligase</fullName>
    </submittedName>
</protein>
<feature type="domain" description="AMP-dependent synthetase/ligase" evidence="3">
    <location>
        <begin position="17"/>
        <end position="387"/>
    </location>
</feature>
<comment type="caution">
    <text evidence="5">The sequence shown here is derived from an EMBL/GenBank/DDBJ whole genome shotgun (WGS) entry which is preliminary data.</text>
</comment>
<dbReference type="InterPro" id="IPR020845">
    <property type="entry name" value="AMP-binding_CS"/>
</dbReference>
<dbReference type="SUPFAM" id="SSF56801">
    <property type="entry name" value="Acetyl-CoA synthetase-like"/>
    <property type="match status" value="1"/>
</dbReference>
<keyword evidence="2 5" id="KW-0436">Ligase</keyword>
<dbReference type="OrthoDB" id="9803968at2"/>
<dbReference type="PROSITE" id="PS00455">
    <property type="entry name" value="AMP_BINDING"/>
    <property type="match status" value="1"/>
</dbReference>
<dbReference type="Pfam" id="PF13193">
    <property type="entry name" value="AMP-binding_C"/>
    <property type="match status" value="1"/>
</dbReference>
<name>A0A255GL61_9ACTN</name>
<gene>
    <name evidence="5" type="ORF">CGZ93_17600</name>
</gene>
<evidence type="ECO:0000259" key="3">
    <source>
        <dbReference type="Pfam" id="PF00501"/>
    </source>
</evidence>
<dbReference type="EMBL" id="NMVQ01000047">
    <property type="protein sequence ID" value="OYO16578.1"/>
    <property type="molecule type" value="Genomic_DNA"/>
</dbReference>
<dbReference type="InterPro" id="IPR025110">
    <property type="entry name" value="AMP-bd_C"/>
</dbReference>
<evidence type="ECO:0000313" key="6">
    <source>
        <dbReference type="Proteomes" id="UP000216311"/>
    </source>
</evidence>
<dbReference type="RefSeq" id="WP_094365465.1">
    <property type="nucleotide sequence ID" value="NZ_NMVQ01000047.1"/>
</dbReference>
<dbReference type="PANTHER" id="PTHR43201:SF5">
    <property type="entry name" value="MEDIUM-CHAIN ACYL-COA LIGASE ACSF2, MITOCHONDRIAL"/>
    <property type="match status" value="1"/>
</dbReference>
<dbReference type="Gene3D" id="3.40.50.12780">
    <property type="entry name" value="N-terminal domain of ligase-like"/>
    <property type="match status" value="1"/>
</dbReference>
<dbReference type="InterPro" id="IPR045851">
    <property type="entry name" value="AMP-bd_C_sf"/>
</dbReference>
<proteinExistence type="inferred from homology"/>
<evidence type="ECO:0000256" key="1">
    <source>
        <dbReference type="ARBA" id="ARBA00006432"/>
    </source>
</evidence>
<reference evidence="5 6" key="1">
    <citation type="submission" date="2017-07" db="EMBL/GenBank/DDBJ databases">
        <title>Draft whole genome sequences of clinical Proprionibacteriaceae strains.</title>
        <authorList>
            <person name="Bernier A.-M."/>
            <person name="Bernard K."/>
            <person name="Domingo M.-C."/>
        </authorList>
    </citation>
    <scope>NUCLEOTIDE SEQUENCE [LARGE SCALE GENOMIC DNA]</scope>
    <source>
        <strain evidence="5 6">NML 130396</strain>
    </source>
</reference>
<dbReference type="Proteomes" id="UP000216311">
    <property type="component" value="Unassembled WGS sequence"/>
</dbReference>
<dbReference type="Gene3D" id="3.30.300.30">
    <property type="match status" value="1"/>
</dbReference>
<evidence type="ECO:0000313" key="5">
    <source>
        <dbReference type="EMBL" id="OYO16578.1"/>
    </source>
</evidence>
<accession>A0A255GL61</accession>